<dbReference type="EMBL" id="ASPP01042157">
    <property type="protein sequence ID" value="ETO00045.1"/>
    <property type="molecule type" value="Genomic_DNA"/>
</dbReference>
<sequence length="141" mass="16536">MYCYNVIQFLNLLLINLLTISTICRKYENSNLHGPFDNGGDANVVVTLCVVTHLMLNNIKDHHMQSYRNILSINIDPMWISNNDLSSDNSLNVLNISIVTRTDNNIVKDWKLQKVEQFPRHDESYFMIVKHDFILKIKFFF</sequence>
<feature type="signal peptide" evidence="1">
    <location>
        <begin position="1"/>
        <end position="24"/>
    </location>
</feature>
<keyword evidence="3" id="KW-1185">Reference proteome</keyword>
<comment type="caution">
    <text evidence="2">The sequence shown here is derived from an EMBL/GenBank/DDBJ whole genome shotgun (WGS) entry which is preliminary data.</text>
</comment>
<dbReference type="Proteomes" id="UP000023152">
    <property type="component" value="Unassembled WGS sequence"/>
</dbReference>
<proteinExistence type="predicted"/>
<protein>
    <submittedName>
        <fullName evidence="2">Uncharacterized protein</fullName>
    </submittedName>
</protein>
<name>X6LH33_RETFI</name>
<reference evidence="2 3" key="1">
    <citation type="journal article" date="2013" name="Curr. Biol.">
        <title>The Genome of the Foraminiferan Reticulomyxa filosa.</title>
        <authorList>
            <person name="Glockner G."/>
            <person name="Hulsmann N."/>
            <person name="Schleicher M."/>
            <person name="Noegel A.A."/>
            <person name="Eichinger L."/>
            <person name="Gallinger C."/>
            <person name="Pawlowski J."/>
            <person name="Sierra R."/>
            <person name="Euteneuer U."/>
            <person name="Pillet L."/>
            <person name="Moustafa A."/>
            <person name="Platzer M."/>
            <person name="Groth M."/>
            <person name="Szafranski K."/>
            <person name="Schliwa M."/>
        </authorList>
    </citation>
    <scope>NUCLEOTIDE SEQUENCE [LARGE SCALE GENOMIC DNA]</scope>
</reference>
<evidence type="ECO:0000313" key="3">
    <source>
        <dbReference type="Proteomes" id="UP000023152"/>
    </source>
</evidence>
<evidence type="ECO:0000313" key="2">
    <source>
        <dbReference type="EMBL" id="ETO00045.1"/>
    </source>
</evidence>
<accession>X6LH33</accession>
<evidence type="ECO:0000256" key="1">
    <source>
        <dbReference type="SAM" id="SignalP"/>
    </source>
</evidence>
<dbReference type="AlphaFoldDB" id="X6LH33"/>
<keyword evidence="1" id="KW-0732">Signal</keyword>
<gene>
    <name evidence="2" type="ORF">RFI_37414</name>
</gene>
<organism evidence="2 3">
    <name type="scientific">Reticulomyxa filosa</name>
    <dbReference type="NCBI Taxonomy" id="46433"/>
    <lineage>
        <taxon>Eukaryota</taxon>
        <taxon>Sar</taxon>
        <taxon>Rhizaria</taxon>
        <taxon>Retaria</taxon>
        <taxon>Foraminifera</taxon>
        <taxon>Monothalamids</taxon>
        <taxon>Reticulomyxidae</taxon>
        <taxon>Reticulomyxa</taxon>
    </lineage>
</organism>
<feature type="chain" id="PRO_5004975401" evidence="1">
    <location>
        <begin position="25"/>
        <end position="141"/>
    </location>
</feature>